<dbReference type="PANTHER" id="PTHR10039">
    <property type="entry name" value="AMELOGENIN"/>
    <property type="match status" value="1"/>
</dbReference>
<dbReference type="Pfam" id="PF24883">
    <property type="entry name" value="NPHP3_N"/>
    <property type="match status" value="1"/>
</dbReference>
<protein>
    <submittedName>
        <fullName evidence="4">Uncharacterized protein</fullName>
    </submittedName>
</protein>
<evidence type="ECO:0000256" key="1">
    <source>
        <dbReference type="ARBA" id="ARBA00022737"/>
    </source>
</evidence>
<dbReference type="GeneID" id="28757953"/>
<dbReference type="RefSeq" id="XP_018036276.1">
    <property type="nucleotide sequence ID" value="XM_018174467.1"/>
</dbReference>
<dbReference type="InParanoid" id="A0A177CFC6"/>
<dbReference type="InterPro" id="IPR056884">
    <property type="entry name" value="NPHP3-like_N"/>
</dbReference>
<evidence type="ECO:0000259" key="2">
    <source>
        <dbReference type="Pfam" id="PF24883"/>
    </source>
</evidence>
<dbReference type="PANTHER" id="PTHR10039:SF5">
    <property type="entry name" value="NACHT DOMAIN-CONTAINING PROTEIN"/>
    <property type="match status" value="1"/>
</dbReference>
<dbReference type="Gene3D" id="3.40.50.300">
    <property type="entry name" value="P-loop containing nucleotide triphosphate hydrolases"/>
    <property type="match status" value="1"/>
</dbReference>
<dbReference type="AlphaFoldDB" id="A0A177CFC6"/>
<dbReference type="SUPFAM" id="SSF52540">
    <property type="entry name" value="P-loop containing nucleoside triphosphate hydrolases"/>
    <property type="match status" value="1"/>
</dbReference>
<sequence length="653" mass="74496">MVLETLAAVGLAGNIFQFIDFTGKLFNTAVKIYQSQDGATREAESDEDIAWSLQQSCEKLNAGINSIQENKLATQTTRTSLVTLATNCKAAAEEMIVALEALKSKKPGSKWKSLKAALATAWKESDLEAMRRKLDTYRSQLVLELQILQGYKIKVAQQQLKLQFEATVSQKVTTPVVPEKPEVIQAAMSQSPEFVPMVQKEAIDLCSNKAVLSSLRFDQMRFRHSKIPQAHQNTFSWMYSKCFEPWLESSEKVYWISGKPGSGKSTLVKYLVDNDQTPISLRQWAGPDTRLVITSYFFWVNGSELQRSQEGLLRTLLFEILQEFPALIKLVAPEAWNDVQTAMIGRSADVEIVWSQRALLAAFERLSKMGQVATAFCMFIDGLDEYRGDQDDLIKTISFLECLNVKLCIASRPWNIFKDAYGNKPHCQLRLEDLNKKDIQRYVQDHLGTRHDFQNLRDMDHQANEILDEIVEKSQGVFLWVHLVVRSLVDGLRNADRMSQLHERLHSLPADLEDFYRHIFLSLDPFYRKQLAQMFQVTLARSDPLSPLAYWYLDEQEDDPSVALEMPCHLLSTQQIYVKMLEVQKRINGRSKGMLEITPPIVEGSSQSRVDFLHRTVQDFLMTTDMQEILKSHQAKDFDADLAICGALLAEFK</sequence>
<dbReference type="Pfam" id="PF25053">
    <property type="entry name" value="DUF7791"/>
    <property type="match status" value="1"/>
</dbReference>
<keyword evidence="1" id="KW-0677">Repeat</keyword>
<dbReference type="OrthoDB" id="443402at2759"/>
<proteinExistence type="predicted"/>
<dbReference type="STRING" id="1460663.A0A177CFC6"/>
<feature type="non-terminal residue" evidence="4">
    <location>
        <position position="653"/>
    </location>
</feature>
<feature type="domain" description="DUF7791" evidence="3">
    <location>
        <begin position="522"/>
        <end position="653"/>
    </location>
</feature>
<dbReference type="Proteomes" id="UP000077069">
    <property type="component" value="Unassembled WGS sequence"/>
</dbReference>
<dbReference type="InterPro" id="IPR027417">
    <property type="entry name" value="P-loop_NTPase"/>
</dbReference>
<name>A0A177CFC6_9PLEO</name>
<accession>A0A177CFC6</accession>
<dbReference type="EMBL" id="KV441552">
    <property type="protein sequence ID" value="OAG05911.1"/>
    <property type="molecule type" value="Genomic_DNA"/>
</dbReference>
<evidence type="ECO:0000313" key="4">
    <source>
        <dbReference type="EMBL" id="OAG05911.1"/>
    </source>
</evidence>
<organism evidence="4 5">
    <name type="scientific">Paraphaeosphaeria sporulosa</name>
    <dbReference type="NCBI Taxonomy" id="1460663"/>
    <lineage>
        <taxon>Eukaryota</taxon>
        <taxon>Fungi</taxon>
        <taxon>Dikarya</taxon>
        <taxon>Ascomycota</taxon>
        <taxon>Pezizomycotina</taxon>
        <taxon>Dothideomycetes</taxon>
        <taxon>Pleosporomycetidae</taxon>
        <taxon>Pleosporales</taxon>
        <taxon>Massarineae</taxon>
        <taxon>Didymosphaeriaceae</taxon>
        <taxon>Paraphaeosphaeria</taxon>
    </lineage>
</organism>
<keyword evidence="5" id="KW-1185">Reference proteome</keyword>
<gene>
    <name evidence="4" type="ORF">CC84DRAFT_1092576</name>
</gene>
<dbReference type="InterPro" id="IPR056693">
    <property type="entry name" value="DUF7791"/>
</dbReference>
<evidence type="ECO:0000313" key="5">
    <source>
        <dbReference type="Proteomes" id="UP000077069"/>
    </source>
</evidence>
<reference evidence="4 5" key="1">
    <citation type="submission" date="2016-05" db="EMBL/GenBank/DDBJ databases">
        <title>Comparative analysis of secretome profiles of manganese(II)-oxidizing ascomycete fungi.</title>
        <authorList>
            <consortium name="DOE Joint Genome Institute"/>
            <person name="Zeiner C.A."/>
            <person name="Purvine S.O."/>
            <person name="Zink E.M."/>
            <person name="Wu S."/>
            <person name="Pasa-Tolic L."/>
            <person name="Chaput D.L."/>
            <person name="Haridas S."/>
            <person name="Grigoriev I.V."/>
            <person name="Santelli C.M."/>
            <person name="Hansel C.M."/>
        </authorList>
    </citation>
    <scope>NUCLEOTIDE SEQUENCE [LARGE SCALE GENOMIC DNA]</scope>
    <source>
        <strain evidence="4 5">AP3s5-JAC2a</strain>
    </source>
</reference>
<feature type="domain" description="Nephrocystin 3-like N-terminal" evidence="2">
    <location>
        <begin position="234"/>
        <end position="412"/>
    </location>
</feature>
<evidence type="ECO:0000259" key="3">
    <source>
        <dbReference type="Pfam" id="PF25053"/>
    </source>
</evidence>